<reference evidence="1 2" key="1">
    <citation type="journal article" date="2016" name="Nat. Commun.">
        <title>Thousands of microbial genomes shed light on interconnected biogeochemical processes in an aquifer system.</title>
        <authorList>
            <person name="Anantharaman K."/>
            <person name="Brown C.T."/>
            <person name="Hug L.A."/>
            <person name="Sharon I."/>
            <person name="Castelle C.J."/>
            <person name="Probst A.J."/>
            <person name="Thomas B.C."/>
            <person name="Singh A."/>
            <person name="Wilkins M.J."/>
            <person name="Karaoz U."/>
            <person name="Brodie E.L."/>
            <person name="Williams K.H."/>
            <person name="Hubbard S.S."/>
            <person name="Banfield J.F."/>
        </authorList>
    </citation>
    <scope>NUCLEOTIDE SEQUENCE [LARGE SCALE GENOMIC DNA]</scope>
</reference>
<dbReference type="Pfam" id="PF13578">
    <property type="entry name" value="Methyltransf_24"/>
    <property type="match status" value="1"/>
</dbReference>
<accession>A0A1G2DFY3</accession>
<dbReference type="Proteomes" id="UP000178099">
    <property type="component" value="Unassembled WGS sequence"/>
</dbReference>
<evidence type="ECO:0008006" key="3">
    <source>
        <dbReference type="Google" id="ProtNLM"/>
    </source>
</evidence>
<comment type="caution">
    <text evidence="1">The sequence shown here is derived from an EMBL/GenBank/DDBJ whole genome shotgun (WGS) entry which is preliminary data.</text>
</comment>
<dbReference type="EMBL" id="MHLN01000003">
    <property type="protein sequence ID" value="OGZ12567.1"/>
    <property type="molecule type" value="Genomic_DNA"/>
</dbReference>
<evidence type="ECO:0000313" key="2">
    <source>
        <dbReference type="Proteomes" id="UP000178099"/>
    </source>
</evidence>
<dbReference type="AlphaFoldDB" id="A0A1G2DFY3"/>
<dbReference type="InterPro" id="IPR029063">
    <property type="entry name" value="SAM-dependent_MTases_sf"/>
</dbReference>
<dbReference type="Gene3D" id="3.40.50.150">
    <property type="entry name" value="Vaccinia Virus protein VP39"/>
    <property type="match status" value="1"/>
</dbReference>
<sequence length="250" mass="28683">MNIFTETKKRILGKYRYYRERVDEGTMHAKHKGLWEAVNDYHAMLGAGSLRKNWTKYALLYSVVRRRKPQEVLELGSGMSTVIIAYALMENERDGYASGTPRLTSMEESERYHHQNTKAFPVFLKKYADIRMSQKTENFYHLFRGVSYADVPARPYDLVFVDGPTTRAPSDGHKTFDADLLNVVARSEKPVLAIVDLRLSALWVYEQVFGRAKVRLGHGGAYGFVGPVTKKDMRTTNAIIGMHTFRTTFR</sequence>
<protein>
    <recommendedName>
        <fullName evidence="3">Class I SAM-dependent methyltransferase</fullName>
    </recommendedName>
</protein>
<proteinExistence type="predicted"/>
<organism evidence="1 2">
    <name type="scientific">Candidatus Lloydbacteria bacterium RIFCSPHIGHO2_02_FULL_51_22</name>
    <dbReference type="NCBI Taxonomy" id="1798663"/>
    <lineage>
        <taxon>Bacteria</taxon>
        <taxon>Candidatus Lloydiibacteriota</taxon>
    </lineage>
</organism>
<gene>
    <name evidence="1" type="ORF">A3D67_04135</name>
</gene>
<evidence type="ECO:0000313" key="1">
    <source>
        <dbReference type="EMBL" id="OGZ12567.1"/>
    </source>
</evidence>
<name>A0A1G2DFY3_9BACT</name>